<dbReference type="InterPro" id="IPR052231">
    <property type="entry name" value="Rho_GEF_signaling-related"/>
</dbReference>
<name>A0ABM1L453_GEKJA</name>
<organism evidence="2 3">
    <name type="scientific">Gekko japonicus</name>
    <name type="common">Schlegel's Japanese gecko</name>
    <dbReference type="NCBI Taxonomy" id="146911"/>
    <lineage>
        <taxon>Eukaryota</taxon>
        <taxon>Metazoa</taxon>
        <taxon>Chordata</taxon>
        <taxon>Craniata</taxon>
        <taxon>Vertebrata</taxon>
        <taxon>Euteleostomi</taxon>
        <taxon>Lepidosauria</taxon>
        <taxon>Squamata</taxon>
        <taxon>Bifurcata</taxon>
        <taxon>Gekkota</taxon>
        <taxon>Gekkonidae</taxon>
        <taxon>Gekkoninae</taxon>
        <taxon>Gekko</taxon>
    </lineage>
</organism>
<accession>A0ABM1L453</accession>
<dbReference type="PANTHER" id="PTHR45845">
    <property type="entry name" value="RHO GUANINE NUCLEOTIDE EXCHANGE FACTOR-RELATED"/>
    <property type="match status" value="1"/>
</dbReference>
<evidence type="ECO:0000313" key="3">
    <source>
        <dbReference type="RefSeq" id="XP_015280740.1"/>
    </source>
</evidence>
<dbReference type="PANTHER" id="PTHR45845:SF2">
    <property type="entry name" value="RIKEN CDNA D630003M21 GENE"/>
    <property type="match status" value="1"/>
</dbReference>
<dbReference type="GeneID" id="107122222"/>
<dbReference type="Gene3D" id="1.20.58.60">
    <property type="match status" value="1"/>
</dbReference>
<feature type="compositionally biased region" description="Low complexity" evidence="1">
    <location>
        <begin position="519"/>
        <end position="532"/>
    </location>
</feature>
<feature type="region of interest" description="Disordered" evidence="1">
    <location>
        <begin position="1019"/>
        <end position="1215"/>
    </location>
</feature>
<feature type="region of interest" description="Disordered" evidence="1">
    <location>
        <begin position="508"/>
        <end position="537"/>
    </location>
</feature>
<dbReference type="Proteomes" id="UP000694871">
    <property type="component" value="Unplaced"/>
</dbReference>
<feature type="region of interest" description="Disordered" evidence="1">
    <location>
        <begin position="206"/>
        <end position="230"/>
    </location>
</feature>
<sequence length="1237" mass="135139">MKLRHTESDPRYVKDPQSLDAAVQNTLSVLYPPFDITAPTVLSQLFRVLEAKYHGDGLCCLLDFLIPSKRLLEHVRQSACAPYVSHVFLHEGWPLCLRDKVVVHLGPLNPLLLRPGDFYLQAEPCGEQSACLAVKCLSRDLTTVEKIPVLEAACSLLFTREWLEDVNRDLGRPELRNCLVATSDGIVPVPWSEIVTPEFVEIPQAEDSAGKDAPAPSDPQRKAGARGARAAPSKYPGLIKVEPGSWTKSTLFVVPSLCDIISENLEGEYVNLLGFSEERKPDLSPPAKTTASAAAQPASRESPEAKEGLAWVTREVTATESWACGKGGNSEEGPCTPCLRRKLSQDPEFQETRCRYRESYVAALQNPVSFNSGLMAAILEEMDTAQPASPWESAGAQPPEGSDEAAPGSLSDCPNKEGKAEQVAKPGHVKPPKPPTEPSAAGGKFSFLKGHRLQVSSGGGLTVAEKAGKGQEGLRKKTSLVCSPGMARAKQAGGKGTHQVDAVLSEVPVHTSPESATVDTSSTDSLPPGSSSQDRVPWEIPSSELLSSGIACLPGSTDRLGRALLQITTSGSAWQASWCSVREVTNLLLFLASLPRKPEHDAGLTAVIDARREPLSPVLSAALDSVQKASPGSIRAVLILAEKETVPHLDKFPGLQVELLSSLKALSRHVESSQLTRALEGTFPYCHSEWVQYFQKMHQFVGDLRKASELLQSTIQELEKRDPLRTLQDVVQETERHQQLMQGVLSNGQLLSLQREGGATLARLRKEAARLSFSPDARSSIECALSLYNLVEEQVHTLVTRSNGRLEHLQFLRKIRELEAEFRKLSLWMEEEGELEFLEADSAEAGQEGAEESYRRFKEFFKEATVHYNRGLSLSKEAAKIQGSRFPELEAFESAKGAFQAKLTTFYMEMEMRGAELETLLDLYKFRDKVMRFSLDCKRHLAQWSAREEEPCSTEALREWESSLQPPAEFSPEQFQHMKVQASSIRSGKGLEVWGEAFEKCEEARQILQGVLARRKEHREGGAGVCGEKGDPLSTDPNAPGEDPYFDGALGSTRNQECLLERNQKDLETDRTGSRENPSCGAVTKEPGREGSYLASLQAVPQSGAPEGQNPGEESPESLPTPSPLMPPARPSCPKASHAPETCEDLPSADWTCVTVPRRGQRSRRNEAAQYFQLSRHGSFSSEDTDSQNSTEESLGSSATLPMDSAGPKGASPQGKALGILYLENHSATSLNRVASQ</sequence>
<feature type="compositionally biased region" description="Low complexity" evidence="1">
    <location>
        <begin position="285"/>
        <end position="300"/>
    </location>
</feature>
<evidence type="ECO:0000313" key="2">
    <source>
        <dbReference type="Proteomes" id="UP000694871"/>
    </source>
</evidence>
<reference evidence="3" key="1">
    <citation type="submission" date="2025-08" db="UniProtKB">
        <authorList>
            <consortium name="RefSeq"/>
        </authorList>
    </citation>
    <scope>IDENTIFICATION</scope>
</reference>
<feature type="compositionally biased region" description="Pro residues" evidence="1">
    <location>
        <begin position="1119"/>
        <end position="1131"/>
    </location>
</feature>
<gene>
    <name evidence="3" type="primary">KIAA1755</name>
</gene>
<keyword evidence="2" id="KW-1185">Reference proteome</keyword>
<feature type="compositionally biased region" description="Polar residues" evidence="1">
    <location>
        <begin position="1172"/>
        <end position="1200"/>
    </location>
</feature>
<protein>
    <submittedName>
        <fullName evidence="3">Uncharacterized protein KIAA1755 homolog</fullName>
    </submittedName>
</protein>
<evidence type="ECO:0000256" key="1">
    <source>
        <dbReference type="SAM" id="MobiDB-lite"/>
    </source>
</evidence>
<dbReference type="RefSeq" id="XP_015280740.1">
    <property type="nucleotide sequence ID" value="XM_015425254.1"/>
</dbReference>
<proteinExistence type="predicted"/>
<feature type="compositionally biased region" description="Basic and acidic residues" evidence="1">
    <location>
        <begin position="1059"/>
        <end position="1074"/>
    </location>
</feature>
<feature type="region of interest" description="Disordered" evidence="1">
    <location>
        <begin position="385"/>
        <end position="444"/>
    </location>
</feature>
<feature type="region of interest" description="Disordered" evidence="1">
    <location>
        <begin position="279"/>
        <end position="308"/>
    </location>
</feature>